<dbReference type="EMBL" id="VIVN01000002">
    <property type="protein sequence ID" value="TWE05994.1"/>
    <property type="molecule type" value="Genomic_DNA"/>
</dbReference>
<keyword evidence="3" id="KW-1185">Reference proteome</keyword>
<keyword evidence="1" id="KW-0472">Membrane</keyword>
<reference evidence="2 3" key="1">
    <citation type="submission" date="2019-06" db="EMBL/GenBank/DDBJ databases">
        <title>Sorghum-associated microbial communities from plants grown in Nebraska, USA.</title>
        <authorList>
            <person name="Schachtman D."/>
        </authorList>
    </citation>
    <scope>NUCLEOTIDE SEQUENCE [LARGE SCALE GENOMIC DNA]</scope>
    <source>
        <strain evidence="2 3">2482</strain>
    </source>
</reference>
<comment type="caution">
    <text evidence="2">The sequence shown here is derived from an EMBL/GenBank/DDBJ whole genome shotgun (WGS) entry which is preliminary data.</text>
</comment>
<feature type="transmembrane region" description="Helical" evidence="1">
    <location>
        <begin position="7"/>
        <end position="26"/>
    </location>
</feature>
<dbReference type="RefSeq" id="WP_144562844.1">
    <property type="nucleotide sequence ID" value="NZ_VIVN01000002.1"/>
</dbReference>
<dbReference type="AlphaFoldDB" id="A0A561DRI5"/>
<evidence type="ECO:0000313" key="2">
    <source>
        <dbReference type="EMBL" id="TWE05994.1"/>
    </source>
</evidence>
<accession>A0A561DRI5</accession>
<evidence type="ECO:0000313" key="3">
    <source>
        <dbReference type="Proteomes" id="UP000319671"/>
    </source>
</evidence>
<evidence type="ECO:0000256" key="1">
    <source>
        <dbReference type="SAM" id="Phobius"/>
    </source>
</evidence>
<proteinExistence type="predicted"/>
<name>A0A561DRI5_9BACI</name>
<dbReference type="Proteomes" id="UP000319671">
    <property type="component" value="Unassembled WGS sequence"/>
</dbReference>
<protein>
    <submittedName>
        <fullName evidence="2">Uncharacterized protein DUF3574</fullName>
    </submittedName>
</protein>
<dbReference type="Pfam" id="PF12098">
    <property type="entry name" value="DUF3574"/>
    <property type="match status" value="1"/>
</dbReference>
<keyword evidence="1" id="KW-1133">Transmembrane helix</keyword>
<sequence length="158" mass="17616">MVKNKKIFSLFAFVVVVAFVYISPIGNPLVPKPKVIEAQSPSNALEGEFHLDNVVKIYIPSTNGNEHITKEEHDSWVDKSMTKFSKMFGGATAVDGKGAWVDDNDNLIKEDVTIVYSFAQKLNNSSIDQVVQYAKEVKETLHQSSVSVEVNGKMYFVE</sequence>
<keyword evidence="1" id="KW-0812">Transmembrane</keyword>
<organism evidence="2 3">
    <name type="scientific">Neobacillus bataviensis</name>
    <dbReference type="NCBI Taxonomy" id="220685"/>
    <lineage>
        <taxon>Bacteria</taxon>
        <taxon>Bacillati</taxon>
        <taxon>Bacillota</taxon>
        <taxon>Bacilli</taxon>
        <taxon>Bacillales</taxon>
        <taxon>Bacillaceae</taxon>
        <taxon>Neobacillus</taxon>
    </lineage>
</organism>
<gene>
    <name evidence="2" type="ORF">FB550_1029</name>
</gene>
<dbReference type="InterPro" id="IPR021957">
    <property type="entry name" value="DUF3574"/>
</dbReference>